<evidence type="ECO:0000313" key="7">
    <source>
        <dbReference type="EMBL" id="QQX12664.1"/>
    </source>
</evidence>
<keyword evidence="5" id="KW-0949">S-adenosyl-L-methionine</keyword>
<dbReference type="EMBL" id="CP068231">
    <property type="protein sequence ID" value="QQX12664.1"/>
    <property type="molecule type" value="Genomic_DNA"/>
</dbReference>
<dbReference type="GO" id="GO:0003886">
    <property type="term" value="F:DNA (cytosine-5-)-methyltransferase activity"/>
    <property type="evidence" value="ECO:0007669"/>
    <property type="project" value="UniProtKB-EC"/>
</dbReference>
<geneLocation type="plasmid" evidence="7">
    <name>p1</name>
</geneLocation>
<keyword evidence="1 5" id="KW-0489">Methyltransferase</keyword>
<evidence type="ECO:0000256" key="1">
    <source>
        <dbReference type="ARBA" id="ARBA00022603"/>
    </source>
</evidence>
<organism evidence="7">
    <name type="scientific">Aeromonas caviae</name>
    <name type="common">Aeromonas punctata</name>
    <dbReference type="NCBI Taxonomy" id="648"/>
    <lineage>
        <taxon>Bacteria</taxon>
        <taxon>Pseudomonadati</taxon>
        <taxon>Pseudomonadota</taxon>
        <taxon>Gammaproteobacteria</taxon>
        <taxon>Aeromonadales</taxon>
        <taxon>Aeromonadaceae</taxon>
        <taxon>Aeromonas</taxon>
    </lineage>
</organism>
<reference evidence="7" key="1">
    <citation type="submission" date="2021-01" db="EMBL/GenBank/DDBJ databases">
        <title>GES Beta-lactamases isolated from hospital effluents in Brazil.</title>
        <authorList>
            <person name="Conte D."/>
            <person name="Mesa D."/>
            <person name="Palmeiro J.K."/>
            <person name="Dalla-Costa L.M."/>
        </authorList>
    </citation>
    <scope>NUCLEOTIDE SEQUENCE [LARGE SCALE GENOMIC DNA]</scope>
    <source>
        <strain evidence="7">Aero21</strain>
        <plasmid evidence="7">p1</plasmid>
    </source>
</reference>
<dbReference type="PROSITE" id="PS51679">
    <property type="entry name" value="SAM_MT_C5"/>
    <property type="match status" value="1"/>
</dbReference>
<evidence type="ECO:0000256" key="5">
    <source>
        <dbReference type="PROSITE-ProRule" id="PRU01016"/>
    </source>
</evidence>
<proteinExistence type="inferred from homology"/>
<evidence type="ECO:0000256" key="2">
    <source>
        <dbReference type="ARBA" id="ARBA00022679"/>
    </source>
</evidence>
<dbReference type="InterPro" id="IPR029063">
    <property type="entry name" value="SAM-dependent_MTases_sf"/>
</dbReference>
<dbReference type="AlphaFoldDB" id="A0A7U0QS14"/>
<dbReference type="REBASE" id="458905">
    <property type="entry name" value="M.Aca21ORF26435P"/>
</dbReference>
<evidence type="ECO:0000256" key="3">
    <source>
        <dbReference type="ARBA" id="ARBA00022747"/>
    </source>
</evidence>
<keyword evidence="2 5" id="KW-0808">Transferase</keyword>
<dbReference type="Gene3D" id="3.40.50.150">
    <property type="entry name" value="Vaccinia Virus protein VP39"/>
    <property type="match status" value="1"/>
</dbReference>
<evidence type="ECO:0000313" key="6">
    <source>
        <dbReference type="EMBL" id="QQA60683.1"/>
    </source>
</evidence>
<dbReference type="REBASE" id="458906">
    <property type="entry name" value="M.Aca21ORF22150P"/>
</dbReference>
<keyword evidence="7" id="KW-0614">Plasmid</keyword>
<comment type="similarity">
    <text evidence="5">Belongs to the class I-like SAM-binding methyltransferase superfamily. C5-methyltransferase family.</text>
</comment>
<sequence>MSTVIASKFALNRGNARVWCEGRKLAREGIAVGMKYELKFDQANRQVNVLFGHDLVNVSGSVSRRKLRGTDNEYLPVIDMSDKKFLELFEESEEIRIAINGLKMTITAQLSSSDAKERVARLQRKLANREPLTVCSLFHGGGVLDTAMHAGLARSGIDSYCKVAVELEGKYLDSSLQNNPQLFRNDSVLFEGSIEHFNPRGVRVECLIAGIPCTGASLSGRAKNGLEFAEAHSDAGHLFYYFLNAVIALNPAIVITENVLPYSATASMAVIRSVLRSRGYELEETNLDASKFGCLEKRERLCVVASTPSAMTTGVLDNLVSTKQKESCVGDILEDIPEDSPLWRSFDYLAIKEQRDLAAKKGFKRQLITAESESYGVIAKGYNKCRSTEPFIAHPTNPNLSRLLTPLEHARGKGVPPCVIDGLSDTVAHEVLGQGVCWLPFESVGFAIGTHMQAAMQQTSQAAA</sequence>
<comment type="catalytic activity">
    <reaction evidence="4">
        <text>a 2'-deoxycytidine in DNA + S-adenosyl-L-methionine = a 5-methyl-2'-deoxycytidine in DNA + S-adenosyl-L-homocysteine + H(+)</text>
        <dbReference type="Rhea" id="RHEA:13681"/>
        <dbReference type="Rhea" id="RHEA-COMP:11369"/>
        <dbReference type="Rhea" id="RHEA-COMP:11370"/>
        <dbReference type="ChEBI" id="CHEBI:15378"/>
        <dbReference type="ChEBI" id="CHEBI:57856"/>
        <dbReference type="ChEBI" id="CHEBI:59789"/>
        <dbReference type="ChEBI" id="CHEBI:85452"/>
        <dbReference type="ChEBI" id="CHEBI:85454"/>
        <dbReference type="EC" id="2.1.1.37"/>
    </reaction>
</comment>
<evidence type="ECO:0000256" key="4">
    <source>
        <dbReference type="ARBA" id="ARBA00047422"/>
    </source>
</evidence>
<accession>A0A7U0QS14</accession>
<feature type="active site" evidence="5">
    <location>
        <position position="213"/>
    </location>
</feature>
<dbReference type="GO" id="GO:0009307">
    <property type="term" value="P:DNA restriction-modification system"/>
    <property type="evidence" value="ECO:0007669"/>
    <property type="project" value="UniProtKB-KW"/>
</dbReference>
<keyword evidence="3" id="KW-0680">Restriction system</keyword>
<dbReference type="InterPro" id="IPR001525">
    <property type="entry name" value="C5_MeTfrase"/>
</dbReference>
<protein>
    <submittedName>
        <fullName evidence="7">DNA cytosine methyltransferase</fullName>
    </submittedName>
</protein>
<dbReference type="Pfam" id="PF00145">
    <property type="entry name" value="DNA_methylase"/>
    <property type="match status" value="1"/>
</dbReference>
<name>A0A7U0QS14_AERCA</name>
<gene>
    <name evidence="6" type="ORF">JC965_22150</name>
    <name evidence="7" type="ORF">JC965_26435</name>
</gene>
<dbReference type="SUPFAM" id="SSF53335">
    <property type="entry name" value="S-adenosyl-L-methionine-dependent methyltransferases"/>
    <property type="match status" value="1"/>
</dbReference>
<dbReference type="GO" id="GO:0032259">
    <property type="term" value="P:methylation"/>
    <property type="evidence" value="ECO:0007669"/>
    <property type="project" value="UniProtKB-KW"/>
</dbReference>
<dbReference type="EMBL" id="CP065937">
    <property type="protein sequence ID" value="QQA60683.1"/>
    <property type="molecule type" value="Genomic_DNA"/>
</dbReference>
<dbReference type="REBASE" id="458904">
    <property type="entry name" value="M.Aca21ORFCP"/>
</dbReference>